<name>A0A8J4T490_9TREM</name>
<evidence type="ECO:0000313" key="1">
    <source>
        <dbReference type="EMBL" id="KAF5395894.1"/>
    </source>
</evidence>
<gene>
    <name evidence="1" type="ORF">PHET_10885</name>
</gene>
<reference evidence="1" key="1">
    <citation type="submission" date="2019-05" db="EMBL/GenBank/DDBJ databases">
        <title>Annotation for the trematode Paragonimus heterotremus.</title>
        <authorList>
            <person name="Choi Y.-J."/>
        </authorList>
    </citation>
    <scope>NUCLEOTIDE SEQUENCE</scope>
    <source>
        <strain evidence="1">LC</strain>
    </source>
</reference>
<evidence type="ECO:0000313" key="2">
    <source>
        <dbReference type="Proteomes" id="UP000748531"/>
    </source>
</evidence>
<organism evidence="1 2">
    <name type="scientific">Paragonimus heterotremus</name>
    <dbReference type="NCBI Taxonomy" id="100268"/>
    <lineage>
        <taxon>Eukaryota</taxon>
        <taxon>Metazoa</taxon>
        <taxon>Spiralia</taxon>
        <taxon>Lophotrochozoa</taxon>
        <taxon>Platyhelminthes</taxon>
        <taxon>Trematoda</taxon>
        <taxon>Digenea</taxon>
        <taxon>Plagiorchiida</taxon>
        <taxon>Troglotremata</taxon>
        <taxon>Troglotrematidae</taxon>
        <taxon>Paragonimus</taxon>
    </lineage>
</organism>
<dbReference type="EMBL" id="LUCH01009936">
    <property type="protein sequence ID" value="KAF5395894.1"/>
    <property type="molecule type" value="Genomic_DNA"/>
</dbReference>
<accession>A0A8J4T490</accession>
<proteinExistence type="predicted"/>
<protein>
    <submittedName>
        <fullName evidence="1">Uncharacterized protein</fullName>
    </submittedName>
</protein>
<comment type="caution">
    <text evidence="1">The sequence shown here is derived from an EMBL/GenBank/DDBJ whole genome shotgun (WGS) entry which is preliminary data.</text>
</comment>
<keyword evidence="2" id="KW-1185">Reference proteome</keyword>
<sequence length="115" mass="12640">MIALRATVERLTAEIARLANKQAPSLPLPVTSVKLLQEVDGKMLDSKFHSAIADYFRGISAPSAGALLKSMLERLMTRAVASQITYSGARQTFVFKRTQLKAFFLGKTCHIAFIP</sequence>
<dbReference type="Proteomes" id="UP000748531">
    <property type="component" value="Unassembled WGS sequence"/>
</dbReference>
<dbReference type="AlphaFoldDB" id="A0A8J4T490"/>
<dbReference type="OrthoDB" id="6614320at2759"/>